<protein>
    <recommendedName>
        <fullName evidence="4">G-protein coupled receptors family 1 profile domain-containing protein</fullName>
    </recommendedName>
</protein>
<feature type="transmembrane region" description="Helical" evidence="1">
    <location>
        <begin position="31"/>
        <end position="50"/>
    </location>
</feature>
<dbReference type="EMBL" id="CAXITT010000118">
    <property type="protein sequence ID" value="CAL1532559.1"/>
    <property type="molecule type" value="Genomic_DNA"/>
</dbReference>
<evidence type="ECO:0000313" key="2">
    <source>
        <dbReference type="EMBL" id="CAL1532559.1"/>
    </source>
</evidence>
<accession>A0AAV2HFE4</accession>
<evidence type="ECO:0008006" key="4">
    <source>
        <dbReference type="Google" id="ProtNLM"/>
    </source>
</evidence>
<dbReference type="Gene3D" id="1.20.1070.10">
    <property type="entry name" value="Rhodopsin 7-helix transmembrane proteins"/>
    <property type="match status" value="1"/>
</dbReference>
<name>A0AAV2HFE4_LYMST</name>
<keyword evidence="1" id="KW-1133">Transmembrane helix</keyword>
<keyword evidence="3" id="KW-1185">Reference proteome</keyword>
<gene>
    <name evidence="2" type="ORF">GSLYS_00006587001</name>
</gene>
<evidence type="ECO:0000256" key="1">
    <source>
        <dbReference type="SAM" id="Phobius"/>
    </source>
</evidence>
<feature type="transmembrane region" description="Helical" evidence="1">
    <location>
        <begin position="201"/>
        <end position="217"/>
    </location>
</feature>
<feature type="transmembrane region" description="Helical" evidence="1">
    <location>
        <begin position="245"/>
        <end position="266"/>
    </location>
</feature>
<evidence type="ECO:0000313" key="3">
    <source>
        <dbReference type="Proteomes" id="UP001497497"/>
    </source>
</evidence>
<feature type="transmembrane region" description="Helical" evidence="1">
    <location>
        <begin position="144"/>
        <end position="165"/>
    </location>
</feature>
<keyword evidence="1" id="KW-0812">Transmembrane</keyword>
<organism evidence="2 3">
    <name type="scientific">Lymnaea stagnalis</name>
    <name type="common">Great pond snail</name>
    <name type="synonym">Helix stagnalis</name>
    <dbReference type="NCBI Taxonomy" id="6523"/>
    <lineage>
        <taxon>Eukaryota</taxon>
        <taxon>Metazoa</taxon>
        <taxon>Spiralia</taxon>
        <taxon>Lophotrochozoa</taxon>
        <taxon>Mollusca</taxon>
        <taxon>Gastropoda</taxon>
        <taxon>Heterobranchia</taxon>
        <taxon>Euthyneura</taxon>
        <taxon>Panpulmonata</taxon>
        <taxon>Hygrophila</taxon>
        <taxon>Lymnaeoidea</taxon>
        <taxon>Lymnaeidae</taxon>
        <taxon>Lymnaea</taxon>
    </lineage>
</organism>
<feature type="transmembrane region" description="Helical" evidence="1">
    <location>
        <begin position="278"/>
        <end position="301"/>
    </location>
</feature>
<sequence>MNSSFLFNNSSRAYVMSLLFTLRKARDVSDYVTVAFGILPNLWILLAILTSKDIRARMRNKIICSFCVLNLLNCLLFMPMQIEAIRLNRRYKSVSCYFASAVSLIYLLQDFICNWTLVLLVVVFIVGICDYKPCAGFANLTTTLATYAILALPWAASLITVPVITSSTFYPYMRDRNVSYTEGCIFATSDAFLIIKSLDTMVPLLVAVGLLVAAVVLRRRRFTRGFSSGMQVELLDRGPEVDDHFGYTATVVVTFVCDFAVALMVFDLVEMRMTQRWIYSTVAYIMSQTKVVLIALPWLLFPDIRERVKTWRPWYCAKPGIDVTLVFKNVQS</sequence>
<keyword evidence="1" id="KW-0472">Membrane</keyword>
<reference evidence="2 3" key="1">
    <citation type="submission" date="2024-04" db="EMBL/GenBank/DDBJ databases">
        <authorList>
            <consortium name="Genoscope - CEA"/>
            <person name="William W."/>
        </authorList>
    </citation>
    <scope>NUCLEOTIDE SEQUENCE [LARGE SCALE GENOMIC DNA]</scope>
</reference>
<feature type="transmembrane region" description="Helical" evidence="1">
    <location>
        <begin position="62"/>
        <end position="79"/>
    </location>
</feature>
<proteinExistence type="predicted"/>
<dbReference type="Proteomes" id="UP001497497">
    <property type="component" value="Unassembled WGS sequence"/>
</dbReference>
<dbReference type="AlphaFoldDB" id="A0AAV2HFE4"/>
<feature type="transmembrane region" description="Helical" evidence="1">
    <location>
        <begin position="115"/>
        <end position="138"/>
    </location>
</feature>
<comment type="caution">
    <text evidence="2">The sequence shown here is derived from an EMBL/GenBank/DDBJ whole genome shotgun (WGS) entry which is preliminary data.</text>
</comment>